<dbReference type="Proteomes" id="UP000193218">
    <property type="component" value="Unassembled WGS sequence"/>
</dbReference>
<keyword evidence="7 18" id="KW-0808">Transferase</keyword>
<evidence type="ECO:0000313" key="18">
    <source>
        <dbReference type="EMBL" id="ORX39148.1"/>
    </source>
</evidence>
<keyword evidence="8 16" id="KW-0812">Transmembrane</keyword>
<evidence type="ECO:0000256" key="14">
    <source>
        <dbReference type="ARBA" id="ARBA00023315"/>
    </source>
</evidence>
<evidence type="ECO:0000256" key="9">
    <source>
        <dbReference type="ARBA" id="ARBA00022798"/>
    </source>
</evidence>
<keyword evidence="11 16" id="KW-1133">Transmembrane helix</keyword>
<dbReference type="GO" id="GO:0006071">
    <property type="term" value="P:glycerol metabolic process"/>
    <property type="evidence" value="ECO:0007669"/>
    <property type="project" value="UniProtKB-UniRule"/>
</dbReference>
<feature type="transmembrane region" description="Helical" evidence="16">
    <location>
        <begin position="119"/>
        <end position="139"/>
    </location>
</feature>
<dbReference type="OrthoDB" id="264532at2759"/>
<keyword evidence="19" id="KW-1185">Reference proteome</keyword>
<evidence type="ECO:0000256" key="2">
    <source>
        <dbReference type="ARBA" id="ARBA00004771"/>
    </source>
</evidence>
<reference evidence="18 19" key="1">
    <citation type="submission" date="2017-03" db="EMBL/GenBank/DDBJ databases">
        <title>Widespread Adenine N6-methylation of Active Genes in Fungi.</title>
        <authorList>
            <consortium name="DOE Joint Genome Institute"/>
            <person name="Mondo S.J."/>
            <person name="Dannebaum R.O."/>
            <person name="Kuo R.C."/>
            <person name="Louie K.B."/>
            <person name="Bewick A.J."/>
            <person name="Labutti K."/>
            <person name="Haridas S."/>
            <person name="Kuo A."/>
            <person name="Salamov A."/>
            <person name="Ahrendt S.R."/>
            <person name="Lau R."/>
            <person name="Bowen B.P."/>
            <person name="Lipzen A."/>
            <person name="Sullivan W."/>
            <person name="Andreopoulos W.B."/>
            <person name="Clum A."/>
            <person name="Lindquist E."/>
            <person name="Daum C."/>
            <person name="Northen T.R."/>
            <person name="Ramamoorthy G."/>
            <person name="Schmitz R.J."/>
            <person name="Gryganskyi A."/>
            <person name="Culley D."/>
            <person name="Magnuson J."/>
            <person name="James T.Y."/>
            <person name="O'Malley M.A."/>
            <person name="Stajich J.E."/>
            <person name="Spatafora J.W."/>
            <person name="Visel A."/>
            <person name="Grigoriev I.V."/>
        </authorList>
    </citation>
    <scope>NUCLEOTIDE SEQUENCE [LARGE SCALE GENOMIC DNA]</scope>
    <source>
        <strain evidence="18 19">NRRL Y-17943</strain>
    </source>
</reference>
<keyword evidence="10 16" id="KW-0256">Endoplasmic reticulum</keyword>
<evidence type="ECO:0000256" key="3">
    <source>
        <dbReference type="ARBA" id="ARBA00005189"/>
    </source>
</evidence>
<dbReference type="InParanoid" id="A0A1Y1UM66"/>
<comment type="caution">
    <text evidence="16">Lacks conserved residue(s) required for the propagation of feature annotation.</text>
</comment>
<evidence type="ECO:0000256" key="5">
    <source>
        <dbReference type="ARBA" id="ARBA00013244"/>
    </source>
</evidence>
<keyword evidence="6 16" id="KW-0444">Lipid biosynthesis</keyword>
<evidence type="ECO:0000256" key="6">
    <source>
        <dbReference type="ARBA" id="ARBA00022516"/>
    </source>
</evidence>
<evidence type="ECO:0000313" key="19">
    <source>
        <dbReference type="Proteomes" id="UP000193218"/>
    </source>
</evidence>
<keyword evidence="9" id="KW-0319">Glycerol metabolism</keyword>
<dbReference type="RefSeq" id="XP_021873011.1">
    <property type="nucleotide sequence ID" value="XM_022013761.1"/>
</dbReference>
<evidence type="ECO:0000256" key="11">
    <source>
        <dbReference type="ARBA" id="ARBA00022989"/>
    </source>
</evidence>
<dbReference type="GO" id="GO:0004144">
    <property type="term" value="F:diacylglycerol O-acyltransferase activity"/>
    <property type="evidence" value="ECO:0007669"/>
    <property type="project" value="UniProtKB-UniRule"/>
</dbReference>
<dbReference type="EC" id="2.3.1.20" evidence="5 16"/>
<evidence type="ECO:0000256" key="12">
    <source>
        <dbReference type="ARBA" id="ARBA00023098"/>
    </source>
</evidence>
<dbReference type="PANTHER" id="PTHR12317:SF0">
    <property type="entry name" value="ACYLTRANSFERASE"/>
    <property type="match status" value="1"/>
</dbReference>
<dbReference type="FunCoup" id="A0A1Y1UM66">
    <property type="interactions" value="82"/>
</dbReference>
<comment type="function">
    <text evidence="16">Catalyzes the terminal and only committed step in triacylglycerol synthesis by using diacylglycerol and fatty acyl CoA as substrates.</text>
</comment>
<dbReference type="GO" id="GO:0005789">
    <property type="term" value="C:endoplasmic reticulum membrane"/>
    <property type="evidence" value="ECO:0007669"/>
    <property type="project" value="UniProtKB-SubCell"/>
</dbReference>
<dbReference type="EMBL" id="NBSH01000003">
    <property type="protein sequence ID" value="ORX39148.1"/>
    <property type="molecule type" value="Genomic_DNA"/>
</dbReference>
<dbReference type="InterPro" id="IPR007130">
    <property type="entry name" value="DAGAT"/>
</dbReference>
<comment type="caution">
    <text evidence="18">The sequence shown here is derived from an EMBL/GenBank/DDBJ whole genome shotgun (WGS) entry which is preliminary data.</text>
</comment>
<keyword evidence="14 16" id="KW-0012">Acyltransferase</keyword>
<evidence type="ECO:0000256" key="4">
    <source>
        <dbReference type="ARBA" id="ARBA00005420"/>
    </source>
</evidence>
<evidence type="ECO:0000256" key="1">
    <source>
        <dbReference type="ARBA" id="ARBA00004477"/>
    </source>
</evidence>
<dbReference type="AlphaFoldDB" id="A0A1Y1UM66"/>
<dbReference type="GO" id="GO:0019432">
    <property type="term" value="P:triglyceride biosynthetic process"/>
    <property type="evidence" value="ECO:0007669"/>
    <property type="project" value="UniProtKB-UniRule"/>
</dbReference>
<evidence type="ECO:0000256" key="15">
    <source>
        <dbReference type="ARBA" id="ARBA00048109"/>
    </source>
</evidence>
<dbReference type="UniPathway" id="UPA00282"/>
<comment type="subcellular location">
    <subcellularLocation>
        <location evidence="1 16">Endoplasmic reticulum membrane</location>
        <topology evidence="1 16">Multi-pass membrane protein</topology>
    </subcellularLocation>
</comment>
<protein>
    <recommendedName>
        <fullName evidence="5 16">Diacylglycerol O-acyltransferase</fullName>
        <ecNumber evidence="5 16">2.3.1.20</ecNumber>
    </recommendedName>
</protein>
<keyword evidence="12 16" id="KW-0443">Lipid metabolism</keyword>
<dbReference type="GeneID" id="33555569"/>
<evidence type="ECO:0000256" key="10">
    <source>
        <dbReference type="ARBA" id="ARBA00022824"/>
    </source>
</evidence>
<name>A0A1Y1UM66_9TREE</name>
<dbReference type="STRING" id="4999.A0A1Y1UM66"/>
<comment type="pathway">
    <text evidence="3">Lipid metabolism.</text>
</comment>
<sequence length="429" mass="48749">MPYSTSPDDSLRHRHTSKSNNSSLDPSPAGTDDEAPPPSTLSENGDAKGDYLSVDESKREKKSSGRRSALAEARRKMKRMQSPLLESLDDLRENISKGVEIQFAPLNIPPHRRLQTAAVAFWALLLPFCLFVFLLLMSLPPTWVVLIPYLIWTRFDKAPEWGGRPREWARRSFIWKYFAEYYPCSIVKEGDLPPDRPYLFGYHPHGIIGMGALATFATEGSHFSEKFPGIQPHLLTLESNFMMPFYRDLIMSLGIASVSKQSCKNILSRGPGHAIAIVVGGATESLSAHPGTADLTLRRRFGFIKIAIREGADLVPVFGFGENDIYDQLPNDKDTVVYKIQKNFQKVFGFTLPLFYGRGIFNYNYGLMPFRHPIVTVVGTPIRVEKNLNPTDEEVQQMQKVYIDQLMRIWDKYKDVYARHRTKELTLVE</sequence>
<dbReference type="PANTHER" id="PTHR12317">
    <property type="entry name" value="DIACYLGLYCEROL O-ACYLTRANSFERASE"/>
    <property type="match status" value="1"/>
</dbReference>
<comment type="catalytic activity">
    <reaction evidence="15 16">
        <text>an acyl-CoA + a 1,2-diacyl-sn-glycerol = a triacyl-sn-glycerol + CoA</text>
        <dbReference type="Rhea" id="RHEA:10868"/>
        <dbReference type="ChEBI" id="CHEBI:17815"/>
        <dbReference type="ChEBI" id="CHEBI:57287"/>
        <dbReference type="ChEBI" id="CHEBI:58342"/>
        <dbReference type="ChEBI" id="CHEBI:64615"/>
        <dbReference type="EC" id="2.3.1.20"/>
    </reaction>
</comment>
<evidence type="ECO:0000256" key="13">
    <source>
        <dbReference type="ARBA" id="ARBA00023136"/>
    </source>
</evidence>
<keyword evidence="13 16" id="KW-0472">Membrane</keyword>
<comment type="pathway">
    <text evidence="2 16">Glycerolipid metabolism; triacylglycerol biosynthesis.</text>
</comment>
<gene>
    <name evidence="18" type="ORF">BD324DRAFT_587988</name>
</gene>
<dbReference type="CDD" id="cd07987">
    <property type="entry name" value="LPLAT_MGAT-like"/>
    <property type="match status" value="1"/>
</dbReference>
<feature type="region of interest" description="Disordered" evidence="17">
    <location>
        <begin position="1"/>
        <end position="78"/>
    </location>
</feature>
<evidence type="ECO:0000256" key="16">
    <source>
        <dbReference type="RuleBase" id="RU367023"/>
    </source>
</evidence>
<evidence type="ECO:0000256" key="7">
    <source>
        <dbReference type="ARBA" id="ARBA00022679"/>
    </source>
</evidence>
<accession>A0A1Y1UM66</accession>
<proteinExistence type="inferred from homology"/>
<evidence type="ECO:0000256" key="8">
    <source>
        <dbReference type="ARBA" id="ARBA00022692"/>
    </source>
</evidence>
<evidence type="ECO:0000256" key="17">
    <source>
        <dbReference type="SAM" id="MobiDB-lite"/>
    </source>
</evidence>
<feature type="compositionally biased region" description="Basic and acidic residues" evidence="17">
    <location>
        <begin position="45"/>
        <end position="63"/>
    </location>
</feature>
<organism evidence="18 19">
    <name type="scientific">Kockovaella imperatae</name>
    <dbReference type="NCBI Taxonomy" id="4999"/>
    <lineage>
        <taxon>Eukaryota</taxon>
        <taxon>Fungi</taxon>
        <taxon>Dikarya</taxon>
        <taxon>Basidiomycota</taxon>
        <taxon>Agaricomycotina</taxon>
        <taxon>Tremellomycetes</taxon>
        <taxon>Tremellales</taxon>
        <taxon>Cuniculitremaceae</taxon>
        <taxon>Kockovaella</taxon>
    </lineage>
</organism>
<comment type="similarity">
    <text evidence="4 16">Belongs to the diacylglycerol acyltransferase family.</text>
</comment>
<dbReference type="Pfam" id="PF03982">
    <property type="entry name" value="DAGAT"/>
    <property type="match status" value="1"/>
</dbReference>